<organism evidence="8">
    <name type="scientific">Gaeumannomyces tritici (strain R3-111a-1)</name>
    <name type="common">Wheat and barley take-all root rot fungus</name>
    <name type="synonym">Gaeumannomyces graminis var. tritici</name>
    <dbReference type="NCBI Taxonomy" id="644352"/>
    <lineage>
        <taxon>Eukaryota</taxon>
        <taxon>Fungi</taxon>
        <taxon>Dikarya</taxon>
        <taxon>Ascomycota</taxon>
        <taxon>Pezizomycotina</taxon>
        <taxon>Sordariomycetes</taxon>
        <taxon>Sordariomycetidae</taxon>
        <taxon>Magnaporthales</taxon>
        <taxon>Magnaporthaceae</taxon>
        <taxon>Gaeumannomyces</taxon>
    </lineage>
</organism>
<reference evidence="8" key="3">
    <citation type="submission" date="2010-09" db="EMBL/GenBank/DDBJ databases">
        <title>Annotation of Gaeumannomyces graminis var. tritici R3-111a-1.</title>
        <authorList>
            <consortium name="The Broad Institute Genome Sequencing Platform"/>
            <person name="Ma L.-J."/>
            <person name="Dead R."/>
            <person name="Young S.K."/>
            <person name="Zeng Q."/>
            <person name="Gargeya S."/>
            <person name="Fitzgerald M."/>
            <person name="Haas B."/>
            <person name="Abouelleil A."/>
            <person name="Alvarado L."/>
            <person name="Arachchi H.M."/>
            <person name="Berlin A."/>
            <person name="Brown A."/>
            <person name="Chapman S.B."/>
            <person name="Chen Z."/>
            <person name="Dunbar C."/>
            <person name="Freedman E."/>
            <person name="Gearin G."/>
            <person name="Gellesch M."/>
            <person name="Goldberg J."/>
            <person name="Griggs A."/>
            <person name="Gujja S."/>
            <person name="Heiman D."/>
            <person name="Howarth C."/>
            <person name="Larson L."/>
            <person name="Lui A."/>
            <person name="MacDonald P.J.P."/>
            <person name="Mehta T."/>
            <person name="Montmayeur A."/>
            <person name="Murphy C."/>
            <person name="Neiman D."/>
            <person name="Pearson M."/>
            <person name="Priest M."/>
            <person name="Roberts A."/>
            <person name="Saif S."/>
            <person name="Shea T."/>
            <person name="Shenoy N."/>
            <person name="Sisk P."/>
            <person name="Stolte C."/>
            <person name="Sykes S."/>
            <person name="Yandava C."/>
            <person name="Wortman J."/>
            <person name="Nusbaum C."/>
            <person name="Birren B."/>
        </authorList>
    </citation>
    <scope>NUCLEOTIDE SEQUENCE</scope>
    <source>
        <strain evidence="8">R3-111a-1</strain>
    </source>
</reference>
<gene>
    <name evidence="9" type="primary">20352710</name>
    <name evidence="8" type="ORF">GGTG_12252</name>
</gene>
<keyword evidence="2 6" id="KW-0560">Oxidoreductase</keyword>
<comment type="catalytic activity">
    <reaction evidence="4">
        <text>an aldehyde + NAD(+) + H2O = a carboxylate + NADH + 2 H(+)</text>
        <dbReference type="Rhea" id="RHEA:16185"/>
        <dbReference type="ChEBI" id="CHEBI:15377"/>
        <dbReference type="ChEBI" id="CHEBI:15378"/>
        <dbReference type="ChEBI" id="CHEBI:17478"/>
        <dbReference type="ChEBI" id="CHEBI:29067"/>
        <dbReference type="ChEBI" id="CHEBI:57540"/>
        <dbReference type="ChEBI" id="CHEBI:57945"/>
        <dbReference type="EC" id="1.2.1.3"/>
    </reaction>
</comment>
<dbReference type="InterPro" id="IPR015590">
    <property type="entry name" value="Aldehyde_DH_dom"/>
</dbReference>
<dbReference type="RefSeq" id="XP_009228413.1">
    <property type="nucleotide sequence ID" value="XM_009230149.1"/>
</dbReference>
<dbReference type="OrthoDB" id="310895at2759"/>
<evidence type="ECO:0000256" key="1">
    <source>
        <dbReference type="ARBA" id="ARBA00009986"/>
    </source>
</evidence>
<dbReference type="EC" id="1.2.1.3" evidence="3"/>
<comment type="similarity">
    <text evidence="1 6">Belongs to the aldehyde dehydrogenase family.</text>
</comment>
<keyword evidence="10" id="KW-1185">Reference proteome</keyword>
<evidence type="ECO:0000256" key="2">
    <source>
        <dbReference type="ARBA" id="ARBA00023002"/>
    </source>
</evidence>
<evidence type="ECO:0000256" key="6">
    <source>
        <dbReference type="RuleBase" id="RU003345"/>
    </source>
</evidence>
<dbReference type="VEuPathDB" id="FungiDB:GGTG_12252"/>
<reference evidence="8" key="2">
    <citation type="submission" date="2010-07" db="EMBL/GenBank/DDBJ databases">
        <authorList>
            <consortium name="The Broad Institute Genome Sequencing Platform"/>
            <consortium name="Broad Institute Genome Sequencing Center for Infectious Disease"/>
            <person name="Ma L.-J."/>
            <person name="Dead R."/>
            <person name="Young S."/>
            <person name="Zeng Q."/>
            <person name="Koehrsen M."/>
            <person name="Alvarado L."/>
            <person name="Berlin A."/>
            <person name="Chapman S.B."/>
            <person name="Chen Z."/>
            <person name="Freedman E."/>
            <person name="Gellesch M."/>
            <person name="Goldberg J."/>
            <person name="Griggs A."/>
            <person name="Gujja S."/>
            <person name="Heilman E.R."/>
            <person name="Heiman D."/>
            <person name="Hepburn T."/>
            <person name="Howarth C."/>
            <person name="Jen D."/>
            <person name="Larson L."/>
            <person name="Mehta T."/>
            <person name="Neiman D."/>
            <person name="Pearson M."/>
            <person name="Roberts A."/>
            <person name="Saif S."/>
            <person name="Shea T."/>
            <person name="Shenoy N."/>
            <person name="Sisk P."/>
            <person name="Stolte C."/>
            <person name="Sykes S."/>
            <person name="Walk T."/>
            <person name="White J."/>
            <person name="Yandava C."/>
            <person name="Haas B."/>
            <person name="Nusbaum C."/>
            <person name="Birren B."/>
        </authorList>
    </citation>
    <scope>NUCLEOTIDE SEQUENCE</scope>
    <source>
        <strain evidence="8">R3-111a-1</strain>
    </source>
</reference>
<evidence type="ECO:0000256" key="4">
    <source>
        <dbReference type="ARBA" id="ARBA00049194"/>
    </source>
</evidence>
<dbReference type="GeneID" id="20352710"/>
<dbReference type="eggNOG" id="KOG2450">
    <property type="taxonomic scope" value="Eukaryota"/>
</dbReference>
<dbReference type="Gene3D" id="3.40.605.10">
    <property type="entry name" value="Aldehyde Dehydrogenase, Chain A, domain 1"/>
    <property type="match status" value="1"/>
</dbReference>
<dbReference type="STRING" id="644352.J3PFH7"/>
<proteinExistence type="inferred from homology"/>
<dbReference type="InterPro" id="IPR044086">
    <property type="entry name" value="LUC3-like"/>
</dbReference>
<reference evidence="10" key="1">
    <citation type="submission" date="2010-07" db="EMBL/GenBank/DDBJ databases">
        <title>The genome sequence of Gaeumannomyces graminis var. tritici strain R3-111a-1.</title>
        <authorList>
            <consortium name="The Broad Institute Genome Sequencing Platform"/>
            <person name="Ma L.-J."/>
            <person name="Dead R."/>
            <person name="Young S."/>
            <person name="Zeng Q."/>
            <person name="Koehrsen M."/>
            <person name="Alvarado L."/>
            <person name="Berlin A."/>
            <person name="Chapman S.B."/>
            <person name="Chen Z."/>
            <person name="Freedman E."/>
            <person name="Gellesch M."/>
            <person name="Goldberg J."/>
            <person name="Griggs A."/>
            <person name="Gujja S."/>
            <person name="Heilman E.R."/>
            <person name="Heiman D."/>
            <person name="Hepburn T."/>
            <person name="Howarth C."/>
            <person name="Jen D."/>
            <person name="Larson L."/>
            <person name="Mehta T."/>
            <person name="Neiman D."/>
            <person name="Pearson M."/>
            <person name="Roberts A."/>
            <person name="Saif S."/>
            <person name="Shea T."/>
            <person name="Shenoy N."/>
            <person name="Sisk P."/>
            <person name="Stolte C."/>
            <person name="Sykes S."/>
            <person name="Walk T."/>
            <person name="White J."/>
            <person name="Yandava C."/>
            <person name="Haas B."/>
            <person name="Nusbaum C."/>
            <person name="Birren B."/>
        </authorList>
    </citation>
    <scope>NUCLEOTIDE SEQUENCE [LARGE SCALE GENOMIC DNA]</scope>
    <source>
        <strain evidence="10">R3-111a-1</strain>
    </source>
</reference>
<reference evidence="9" key="4">
    <citation type="journal article" date="2015" name="G3 (Bethesda)">
        <title>Genome sequences of three phytopathogenic species of the Magnaporthaceae family of fungi.</title>
        <authorList>
            <person name="Okagaki L.H."/>
            <person name="Nunes C.C."/>
            <person name="Sailsbery J."/>
            <person name="Clay B."/>
            <person name="Brown D."/>
            <person name="John T."/>
            <person name="Oh Y."/>
            <person name="Young N."/>
            <person name="Fitzgerald M."/>
            <person name="Haas B.J."/>
            <person name="Zeng Q."/>
            <person name="Young S."/>
            <person name="Adiconis X."/>
            <person name="Fan L."/>
            <person name="Levin J.Z."/>
            <person name="Mitchell T.K."/>
            <person name="Okubara P.A."/>
            <person name="Farman M.L."/>
            <person name="Kohn L.M."/>
            <person name="Birren B."/>
            <person name="Ma L.-J."/>
            <person name="Dean R.A."/>
        </authorList>
    </citation>
    <scope>NUCLEOTIDE SEQUENCE</scope>
    <source>
        <strain evidence="9">R3-111a-1</strain>
    </source>
</reference>
<evidence type="ECO:0000256" key="3">
    <source>
        <dbReference type="ARBA" id="ARBA00024226"/>
    </source>
</evidence>
<dbReference type="PANTHER" id="PTHR11699">
    <property type="entry name" value="ALDEHYDE DEHYDROGENASE-RELATED"/>
    <property type="match status" value="1"/>
</dbReference>
<dbReference type="InterPro" id="IPR016160">
    <property type="entry name" value="Ald_DH_CS_CYS"/>
</dbReference>
<dbReference type="Proteomes" id="UP000006039">
    <property type="component" value="Unassembled WGS sequence"/>
</dbReference>
<dbReference type="FunFam" id="3.40.605.10:FF:000007">
    <property type="entry name" value="NAD/NADP-dependent betaine aldehyde dehydrogenase"/>
    <property type="match status" value="1"/>
</dbReference>
<sequence>MGSVSQSPVFSNIINGECRSGTQVDRGVDPRTEKPLWDVPVASPADLNEAVAAARNAFPGWANTPVAERKKIVAKMADVVNENAPELIEIVARETGKSQLMASIEIKNTVDQCLFFSQNALEDELQYEDETVKIMATFPPLGVVGAICPWNFPLILSSIKVVASLVMGNCIIIKASPFTPYSALKFAELVQPLLPPGVVQALSGDGELGRLMTEHAGVDKISFTGSSPTGKLVAVACARTLKKVTLELGGNDAAIVCPDIADVAATASLVAAGSYFNAGQVCVATKRVYVHEDVYAPFLEAFVAETTRAYAPALAANGADAPPTVFGPLSNKMQFDKVKGLLQDVKTAGGEVLTGGAPHDGTGFWIQPTVVAQPPEDSRLVQEEQFGPVVPIMKWSNEDDVIKRANLTNSGLGATVYSKDLGRAESIAKRLEVGSVWINMPERPNAAAWMGGWKDSGFGGEMGKLGLYAYCHVKSIHYAK</sequence>
<dbReference type="InterPro" id="IPR016161">
    <property type="entry name" value="Ald_DH/histidinol_DH"/>
</dbReference>
<dbReference type="InterPro" id="IPR016163">
    <property type="entry name" value="Ald_DH_C"/>
</dbReference>
<dbReference type="GO" id="GO:0004029">
    <property type="term" value="F:aldehyde dehydrogenase (NAD+) activity"/>
    <property type="evidence" value="ECO:0007669"/>
    <property type="project" value="UniProtKB-EC"/>
</dbReference>
<dbReference type="SUPFAM" id="SSF53720">
    <property type="entry name" value="ALDH-like"/>
    <property type="match status" value="1"/>
</dbReference>
<dbReference type="CDD" id="cd07106">
    <property type="entry name" value="ALDH_AldA-AAD23400"/>
    <property type="match status" value="1"/>
</dbReference>
<dbReference type="Gene3D" id="3.40.309.10">
    <property type="entry name" value="Aldehyde Dehydrogenase, Chain A, domain 2"/>
    <property type="match status" value="1"/>
</dbReference>
<dbReference type="InterPro" id="IPR029510">
    <property type="entry name" value="Ald_DH_CS_GLU"/>
</dbReference>
<evidence type="ECO:0000259" key="7">
    <source>
        <dbReference type="Pfam" id="PF00171"/>
    </source>
</evidence>
<evidence type="ECO:0000313" key="8">
    <source>
        <dbReference type="EMBL" id="EJT70079.1"/>
    </source>
</evidence>
<evidence type="ECO:0000313" key="10">
    <source>
        <dbReference type="Proteomes" id="UP000006039"/>
    </source>
</evidence>
<dbReference type="AlphaFoldDB" id="J3PFH7"/>
<dbReference type="InterPro" id="IPR016162">
    <property type="entry name" value="Ald_DH_N"/>
</dbReference>
<dbReference type="HOGENOM" id="CLU_005391_0_0_1"/>
<dbReference type="PROSITE" id="PS00070">
    <property type="entry name" value="ALDEHYDE_DEHYDR_CYS"/>
    <property type="match status" value="1"/>
</dbReference>
<evidence type="ECO:0000256" key="5">
    <source>
        <dbReference type="PROSITE-ProRule" id="PRU10007"/>
    </source>
</evidence>
<evidence type="ECO:0000313" key="9">
    <source>
        <dbReference type="EnsemblFungi" id="EJT70079"/>
    </source>
</evidence>
<dbReference type="EMBL" id="GL385402">
    <property type="protein sequence ID" value="EJT70079.1"/>
    <property type="molecule type" value="Genomic_DNA"/>
</dbReference>
<reference evidence="9" key="5">
    <citation type="submission" date="2018-04" db="UniProtKB">
        <authorList>
            <consortium name="EnsemblFungi"/>
        </authorList>
    </citation>
    <scope>IDENTIFICATION</scope>
    <source>
        <strain evidence="9">R3-111a-1</strain>
    </source>
</reference>
<name>J3PFH7_GAET3</name>
<feature type="domain" description="Aldehyde dehydrogenase" evidence="7">
    <location>
        <begin position="28"/>
        <end position="476"/>
    </location>
</feature>
<feature type="active site" evidence="5">
    <location>
        <position position="247"/>
    </location>
</feature>
<dbReference type="PROSITE" id="PS00687">
    <property type="entry name" value="ALDEHYDE_DEHYDR_GLU"/>
    <property type="match status" value="1"/>
</dbReference>
<dbReference type="Pfam" id="PF00171">
    <property type="entry name" value="Aldedh"/>
    <property type="match status" value="1"/>
</dbReference>
<accession>J3PFH7</accession>
<dbReference type="EnsemblFungi" id="EJT70079">
    <property type="protein sequence ID" value="EJT70079"/>
    <property type="gene ID" value="GGTG_12252"/>
</dbReference>
<protein>
    <recommendedName>
        <fullName evidence="3">aldehyde dehydrogenase (NAD(+))</fullName>
        <ecNumber evidence="3">1.2.1.3</ecNumber>
    </recommendedName>
</protein>